<dbReference type="PANTHER" id="PTHR23021">
    <property type="entry name" value="SERPENTINE RECEPTOR, CLASS T"/>
    <property type="match status" value="1"/>
</dbReference>
<keyword evidence="3" id="KW-1185">Reference proteome</keyword>
<accession>A0AA39MBF3</accession>
<organism evidence="2 3">
    <name type="scientific">Steinernema hermaphroditum</name>
    <dbReference type="NCBI Taxonomy" id="289476"/>
    <lineage>
        <taxon>Eukaryota</taxon>
        <taxon>Metazoa</taxon>
        <taxon>Ecdysozoa</taxon>
        <taxon>Nematoda</taxon>
        <taxon>Chromadorea</taxon>
        <taxon>Rhabditida</taxon>
        <taxon>Tylenchina</taxon>
        <taxon>Panagrolaimomorpha</taxon>
        <taxon>Strongyloidoidea</taxon>
        <taxon>Steinernematidae</taxon>
        <taxon>Steinernema</taxon>
    </lineage>
</organism>
<dbReference type="Proteomes" id="UP001175271">
    <property type="component" value="Unassembled WGS sequence"/>
</dbReference>
<evidence type="ECO:0000256" key="1">
    <source>
        <dbReference type="SAM" id="Phobius"/>
    </source>
</evidence>
<dbReference type="SUPFAM" id="SSF81321">
    <property type="entry name" value="Family A G protein-coupled receptor-like"/>
    <property type="match status" value="1"/>
</dbReference>
<gene>
    <name evidence="2" type="ORF">QR680_010237</name>
</gene>
<evidence type="ECO:0000313" key="2">
    <source>
        <dbReference type="EMBL" id="KAK0427460.1"/>
    </source>
</evidence>
<feature type="transmembrane region" description="Helical" evidence="1">
    <location>
        <begin position="211"/>
        <end position="231"/>
    </location>
</feature>
<keyword evidence="1" id="KW-0472">Membrane</keyword>
<feature type="transmembrane region" description="Helical" evidence="1">
    <location>
        <begin position="251"/>
        <end position="272"/>
    </location>
</feature>
<proteinExistence type="predicted"/>
<sequence length="305" mass="34808">MVSESTILGVVYICIITLTAPVHLLIISILIRKQEFRSLTAYRIMVHMSICECSLMVGHFLGGVMSILHVTFRGHLDKIGGCFVNASWIGIVFFTFLLSLNRLMTFLEIKISARLERRVFNALLLSVWLMFCAVFAIHLFPEFAIWYDLTKNGYRFGKGSVAKVNEDIEHNVIFSLLIAEFLLCLATVATIVLRRNAYSTRFKLSSGELKLFVQSIIIFTYLSVIRCAWHFGQFVQLSDACIVARDLATQAVGLLNPLLYLTFNRLALMHAARIRWSFRSIRKHVLATFRFHDRIFVNVVVATSK</sequence>
<dbReference type="Pfam" id="PF10321">
    <property type="entry name" value="7TM_GPCR_Srt"/>
    <property type="match status" value="1"/>
</dbReference>
<evidence type="ECO:0000313" key="3">
    <source>
        <dbReference type="Proteomes" id="UP001175271"/>
    </source>
</evidence>
<comment type="caution">
    <text evidence="2">The sequence shown here is derived from an EMBL/GenBank/DDBJ whole genome shotgun (WGS) entry which is preliminary data.</text>
</comment>
<keyword evidence="1" id="KW-0812">Transmembrane</keyword>
<dbReference type="InterPro" id="IPR019425">
    <property type="entry name" value="7TM_GPCR_serpentine_rcpt_Srt"/>
</dbReference>
<name>A0AA39MBF3_9BILA</name>
<protein>
    <submittedName>
        <fullName evidence="2">Uncharacterized protein</fullName>
    </submittedName>
</protein>
<keyword evidence="1" id="KW-1133">Transmembrane helix</keyword>
<feature type="transmembrane region" description="Helical" evidence="1">
    <location>
        <begin position="52"/>
        <end position="72"/>
    </location>
</feature>
<feature type="transmembrane region" description="Helical" evidence="1">
    <location>
        <begin position="78"/>
        <end position="98"/>
    </location>
</feature>
<dbReference type="EMBL" id="JAUCMV010000001">
    <property type="protein sequence ID" value="KAK0427460.1"/>
    <property type="molecule type" value="Genomic_DNA"/>
</dbReference>
<feature type="transmembrane region" description="Helical" evidence="1">
    <location>
        <begin position="6"/>
        <end position="31"/>
    </location>
</feature>
<dbReference type="AlphaFoldDB" id="A0AA39MBF3"/>
<feature type="transmembrane region" description="Helical" evidence="1">
    <location>
        <begin position="119"/>
        <end position="140"/>
    </location>
</feature>
<dbReference type="Gene3D" id="1.20.1070.10">
    <property type="entry name" value="Rhodopsin 7-helix transmembrane proteins"/>
    <property type="match status" value="1"/>
</dbReference>
<feature type="transmembrane region" description="Helical" evidence="1">
    <location>
        <begin position="172"/>
        <end position="191"/>
    </location>
</feature>
<reference evidence="2" key="1">
    <citation type="submission" date="2023-06" db="EMBL/GenBank/DDBJ databases">
        <title>Genomic analysis of the entomopathogenic nematode Steinernema hermaphroditum.</title>
        <authorList>
            <person name="Schwarz E.M."/>
            <person name="Heppert J.K."/>
            <person name="Baniya A."/>
            <person name="Schwartz H.T."/>
            <person name="Tan C.-H."/>
            <person name="Antoshechkin I."/>
            <person name="Sternberg P.W."/>
            <person name="Goodrich-Blair H."/>
            <person name="Dillman A.R."/>
        </authorList>
    </citation>
    <scope>NUCLEOTIDE SEQUENCE</scope>
    <source>
        <strain evidence="2">PS9179</strain>
        <tissue evidence="2">Whole animal</tissue>
    </source>
</reference>